<protein>
    <submittedName>
        <fullName evidence="1">Uncharacterized protein</fullName>
    </submittedName>
</protein>
<dbReference type="OrthoDB" id="7596619at2"/>
<dbReference type="AlphaFoldDB" id="A0A512NNM2"/>
<dbReference type="Proteomes" id="UP000321058">
    <property type="component" value="Unassembled WGS sequence"/>
</dbReference>
<proteinExistence type="predicted"/>
<dbReference type="EMBL" id="BKAJ01000169">
    <property type="protein sequence ID" value="GEP60551.1"/>
    <property type="molecule type" value="Genomic_DNA"/>
</dbReference>
<evidence type="ECO:0000313" key="2">
    <source>
        <dbReference type="Proteomes" id="UP000321058"/>
    </source>
</evidence>
<reference evidence="1 2" key="1">
    <citation type="submission" date="2019-07" db="EMBL/GenBank/DDBJ databases">
        <title>Whole genome shotgun sequence of Reyranella soli NBRC 108950.</title>
        <authorList>
            <person name="Hosoyama A."/>
            <person name="Uohara A."/>
            <person name="Ohji S."/>
            <person name="Ichikawa N."/>
        </authorList>
    </citation>
    <scope>NUCLEOTIDE SEQUENCE [LARGE SCALE GENOMIC DNA]</scope>
    <source>
        <strain evidence="1 2">NBRC 108950</strain>
    </source>
</reference>
<accession>A0A512NNM2</accession>
<evidence type="ECO:0000313" key="1">
    <source>
        <dbReference type="EMBL" id="GEP60551.1"/>
    </source>
</evidence>
<name>A0A512NNM2_9HYPH</name>
<gene>
    <name evidence="1" type="ORF">RSO01_77170</name>
</gene>
<dbReference type="RefSeq" id="WP_147155894.1">
    <property type="nucleotide sequence ID" value="NZ_BKAJ01000169.1"/>
</dbReference>
<organism evidence="1 2">
    <name type="scientific">Reyranella soli</name>
    <dbReference type="NCBI Taxonomy" id="1230389"/>
    <lineage>
        <taxon>Bacteria</taxon>
        <taxon>Pseudomonadati</taxon>
        <taxon>Pseudomonadota</taxon>
        <taxon>Alphaproteobacteria</taxon>
        <taxon>Hyphomicrobiales</taxon>
        <taxon>Reyranellaceae</taxon>
        <taxon>Reyranella</taxon>
    </lineage>
</organism>
<comment type="caution">
    <text evidence="1">The sequence shown here is derived from an EMBL/GenBank/DDBJ whole genome shotgun (WGS) entry which is preliminary data.</text>
</comment>
<keyword evidence="2" id="KW-1185">Reference proteome</keyword>
<sequence length="110" mass="12322">MLAVAVMRCGSSSSVQEFSTGIAPMDSYFHLEIKRRSAITNVSLSGARWHAVVTYRTNAEPYVVEMSLKEIGDLHMKIERGHLDTVELIEIRRVNHVDSPTLTLAQASRH</sequence>